<evidence type="ECO:0000313" key="6">
    <source>
        <dbReference type="Proteomes" id="UP000323164"/>
    </source>
</evidence>
<reference evidence="5 6" key="1">
    <citation type="submission" date="2019-08" db="EMBL/GenBank/DDBJ databases">
        <title>Draft genome sequence of Lysobacter sp. UKS-15.</title>
        <authorList>
            <person name="Im W.-T."/>
        </authorList>
    </citation>
    <scope>NUCLEOTIDE SEQUENCE [LARGE SCALE GENOMIC DNA]</scope>
    <source>
        <strain evidence="5 6">UKS-15</strain>
    </source>
</reference>
<dbReference type="PANTHER" id="PTHR43861:SF1">
    <property type="entry name" value="TRANS-ACONITATE 2-METHYLTRANSFERASE"/>
    <property type="match status" value="1"/>
</dbReference>
<dbReference type="CDD" id="cd02440">
    <property type="entry name" value="AdoMet_MTases"/>
    <property type="match status" value="1"/>
</dbReference>
<dbReference type="Pfam" id="PF13649">
    <property type="entry name" value="Methyltransf_25"/>
    <property type="match status" value="1"/>
</dbReference>
<evidence type="ECO:0000256" key="1">
    <source>
        <dbReference type="ARBA" id="ARBA00022603"/>
    </source>
</evidence>
<feature type="compositionally biased region" description="Low complexity" evidence="3">
    <location>
        <begin position="33"/>
        <end position="42"/>
    </location>
</feature>
<dbReference type="OrthoDB" id="582295at2"/>
<feature type="region of interest" description="Disordered" evidence="3">
    <location>
        <begin position="372"/>
        <end position="391"/>
    </location>
</feature>
<dbReference type="PANTHER" id="PTHR43861">
    <property type="entry name" value="TRANS-ACONITATE 2-METHYLTRANSFERASE-RELATED"/>
    <property type="match status" value="1"/>
</dbReference>
<dbReference type="Proteomes" id="UP000323164">
    <property type="component" value="Unassembled WGS sequence"/>
</dbReference>
<dbReference type="Gene3D" id="3.40.50.150">
    <property type="entry name" value="Vaccinia Virus protein VP39"/>
    <property type="match status" value="1"/>
</dbReference>
<keyword evidence="2 5" id="KW-0808">Transferase</keyword>
<evidence type="ECO:0000313" key="5">
    <source>
        <dbReference type="EMBL" id="TZF89756.1"/>
    </source>
</evidence>
<evidence type="ECO:0000259" key="4">
    <source>
        <dbReference type="Pfam" id="PF13649"/>
    </source>
</evidence>
<feature type="compositionally biased region" description="Low complexity" evidence="3">
    <location>
        <begin position="372"/>
        <end position="385"/>
    </location>
</feature>
<dbReference type="EMBL" id="VTRV01000072">
    <property type="protein sequence ID" value="TZF89756.1"/>
    <property type="molecule type" value="Genomic_DNA"/>
</dbReference>
<protein>
    <submittedName>
        <fullName evidence="5">Methyltransferase domain-containing protein</fullName>
    </submittedName>
</protein>
<feature type="domain" description="Methyltransferase" evidence="4">
    <location>
        <begin position="116"/>
        <end position="212"/>
    </location>
</feature>
<accession>A0A5D8Z5E9</accession>
<dbReference type="InterPro" id="IPR029063">
    <property type="entry name" value="SAM-dependent_MTases_sf"/>
</dbReference>
<dbReference type="SUPFAM" id="SSF53335">
    <property type="entry name" value="S-adenosyl-L-methionine-dependent methyltransferases"/>
    <property type="match status" value="1"/>
</dbReference>
<evidence type="ECO:0000256" key="3">
    <source>
        <dbReference type="SAM" id="MobiDB-lite"/>
    </source>
</evidence>
<comment type="caution">
    <text evidence="5">The sequence shown here is derived from an EMBL/GenBank/DDBJ whole genome shotgun (WGS) entry which is preliminary data.</text>
</comment>
<keyword evidence="1 5" id="KW-0489">Methyltransferase</keyword>
<evidence type="ECO:0000256" key="2">
    <source>
        <dbReference type="ARBA" id="ARBA00022679"/>
    </source>
</evidence>
<feature type="region of interest" description="Disordered" evidence="3">
    <location>
        <begin position="23"/>
        <end position="43"/>
    </location>
</feature>
<dbReference type="GO" id="GO:0032259">
    <property type="term" value="P:methylation"/>
    <property type="evidence" value="ECO:0007669"/>
    <property type="project" value="UniProtKB-KW"/>
</dbReference>
<name>A0A5D8Z5E9_9GAMM</name>
<gene>
    <name evidence="5" type="ORF">FW784_08035</name>
</gene>
<dbReference type="GO" id="GO:0008168">
    <property type="term" value="F:methyltransferase activity"/>
    <property type="evidence" value="ECO:0007669"/>
    <property type="project" value="UniProtKB-KW"/>
</dbReference>
<proteinExistence type="predicted"/>
<dbReference type="RefSeq" id="WP_149352829.1">
    <property type="nucleotide sequence ID" value="NZ_VTRV01000072.1"/>
</dbReference>
<organism evidence="5 6">
    <name type="scientific">Cognatilysobacter lacus</name>
    <dbReference type="NCBI Taxonomy" id="1643323"/>
    <lineage>
        <taxon>Bacteria</taxon>
        <taxon>Pseudomonadati</taxon>
        <taxon>Pseudomonadota</taxon>
        <taxon>Gammaproteobacteria</taxon>
        <taxon>Lysobacterales</taxon>
        <taxon>Lysobacteraceae</taxon>
        <taxon>Cognatilysobacter</taxon>
    </lineage>
</organism>
<dbReference type="InterPro" id="IPR041698">
    <property type="entry name" value="Methyltransf_25"/>
</dbReference>
<keyword evidence="6" id="KW-1185">Reference proteome</keyword>
<sequence length="391" mass="43828">MATLTERLLRVLRSARAVEEASAATHVADEGAAAEPLPLAPETSVDPYQARMDQERAIFVDQTEVHDLPPIFHYWSNRYLLPMQQPLGVRNPEQFLARYLHESARRTGSSKPRFVSLGCGNCDAETRIARELVELGLDDFTLECLDINEAMLERGAQIARASGLETRVIPLQADLNRWEPLGSYDGIMANQSLHHVLELEHLFDAVLAALAPRALFAVSDMIGRNGHQRWPEALAIVREFWRELPGTYRFNRQLQRQEDEFQDWDCSNEGFEGIRAQDILPLLSVKFGFEVFVGFGNIIDPFIDRGFGHHFDVTNPWDTDFIDRVHARDEAEMRAGRITPTHMLAVLSTDRGTQCYHRPGLSVAHCLRAPSGAADDGSAESGARASDARGD</sequence>
<dbReference type="AlphaFoldDB" id="A0A5D8Z5E9"/>